<dbReference type="InterPro" id="IPR003010">
    <property type="entry name" value="C-N_Hydrolase"/>
</dbReference>
<sequence length="264" mass="30220">MNNTINVCISQCDIYWKDKEKNKEQCKDVLEVACEQHADIVIFPEMTLTGFCMDVLDIAELFCGGTKEFFCSLAKEKNTAIIFGMVEKKKNRSFVNVLYMIGSDGTCLGRYEKIHPFSYAHEDDYYTGGTNIPLIWYKGFCFSFMICYDLRFAGLATVLSKLQPDITVVIANWPTIRIAHFQHLLKARSLDIQSYVIGVNRLGEGNGIFYSGGSQVFSPFGEELLSSNFQPISFVQIDKRLLLDYRKNFPFLEDACFSFYKQNL</sequence>
<dbReference type="GO" id="GO:0050152">
    <property type="term" value="F:omega-amidase activity"/>
    <property type="evidence" value="ECO:0007669"/>
    <property type="project" value="TreeGrafter"/>
</dbReference>
<dbReference type="Gene3D" id="3.60.110.10">
    <property type="entry name" value="Carbon-nitrogen hydrolase"/>
    <property type="match status" value="1"/>
</dbReference>
<dbReference type="SUPFAM" id="SSF56317">
    <property type="entry name" value="Carbon-nitrogen hydrolase"/>
    <property type="match status" value="1"/>
</dbReference>
<evidence type="ECO:0000313" key="3">
    <source>
        <dbReference type="Proteomes" id="UP000228528"/>
    </source>
</evidence>
<proteinExistence type="predicted"/>
<name>A0A2M6P0E2_9BACT</name>
<gene>
    <name evidence="2" type="ORF">COU30_03805</name>
</gene>
<dbReference type="PANTHER" id="PTHR47799">
    <property type="entry name" value="OMEGA-AMIDASE YAFV"/>
    <property type="match status" value="1"/>
</dbReference>
<dbReference type="InterPro" id="IPR052737">
    <property type="entry name" value="Omega-amidase_YafV"/>
</dbReference>
<dbReference type="PROSITE" id="PS50263">
    <property type="entry name" value="CN_HYDROLASE"/>
    <property type="match status" value="1"/>
</dbReference>
<dbReference type="AlphaFoldDB" id="A0A2M6P0E2"/>
<comment type="caution">
    <text evidence="2">The sequence shown here is derived from an EMBL/GenBank/DDBJ whole genome shotgun (WGS) entry which is preliminary data.</text>
</comment>
<accession>A0A2M6P0E2</accession>
<reference evidence="3" key="1">
    <citation type="submission" date="2017-09" db="EMBL/GenBank/DDBJ databases">
        <title>Depth-based differentiation of microbial function through sediment-hosted aquifers and enrichment of novel symbionts in the deep terrestrial subsurface.</title>
        <authorList>
            <person name="Probst A.J."/>
            <person name="Ladd B."/>
            <person name="Jarett J.K."/>
            <person name="Geller-Mcgrath D.E."/>
            <person name="Sieber C.M.K."/>
            <person name="Emerson J.B."/>
            <person name="Anantharaman K."/>
            <person name="Thomas B.C."/>
            <person name="Malmstrom R."/>
            <person name="Stieglmeier M."/>
            <person name="Klingl A."/>
            <person name="Woyke T."/>
            <person name="Ryan C.M."/>
            <person name="Banfield J.F."/>
        </authorList>
    </citation>
    <scope>NUCLEOTIDE SEQUENCE [LARGE SCALE GENOMIC DNA]</scope>
</reference>
<dbReference type="GO" id="GO:0106008">
    <property type="term" value="F:2-oxoglutaramate amidase activity"/>
    <property type="evidence" value="ECO:0007669"/>
    <property type="project" value="TreeGrafter"/>
</dbReference>
<dbReference type="Proteomes" id="UP000228528">
    <property type="component" value="Unassembled WGS sequence"/>
</dbReference>
<dbReference type="Pfam" id="PF00795">
    <property type="entry name" value="CN_hydrolase"/>
    <property type="match status" value="1"/>
</dbReference>
<protein>
    <recommendedName>
        <fullName evidence="1">CN hydrolase domain-containing protein</fullName>
    </recommendedName>
</protein>
<dbReference type="EMBL" id="PFBW01000167">
    <property type="protein sequence ID" value="PIR77195.1"/>
    <property type="molecule type" value="Genomic_DNA"/>
</dbReference>
<dbReference type="PANTHER" id="PTHR47799:SF1">
    <property type="entry name" value="OMEGA-AMIDASE YAFV"/>
    <property type="match status" value="1"/>
</dbReference>
<organism evidence="2 3">
    <name type="scientific">Candidatus Magasanikbacteria bacterium CG10_big_fil_rev_8_21_14_0_10_38_6</name>
    <dbReference type="NCBI Taxonomy" id="1974647"/>
    <lineage>
        <taxon>Bacteria</taxon>
        <taxon>Candidatus Magasanikiibacteriota</taxon>
    </lineage>
</organism>
<feature type="domain" description="CN hydrolase" evidence="1">
    <location>
        <begin position="5"/>
        <end position="241"/>
    </location>
</feature>
<evidence type="ECO:0000259" key="1">
    <source>
        <dbReference type="PROSITE" id="PS50263"/>
    </source>
</evidence>
<evidence type="ECO:0000313" key="2">
    <source>
        <dbReference type="EMBL" id="PIR77195.1"/>
    </source>
</evidence>
<dbReference type="InterPro" id="IPR036526">
    <property type="entry name" value="C-N_Hydrolase_sf"/>
</dbReference>